<feature type="domain" description="Heparan sulphate-N-deacetylase deacetylase" evidence="3">
    <location>
        <begin position="335"/>
        <end position="363"/>
    </location>
</feature>
<dbReference type="Pfam" id="PF25119">
    <property type="entry name" value="HSNSD_N"/>
    <property type="match status" value="1"/>
</dbReference>
<dbReference type="STRING" id="76193.A0A194QW78"/>
<proteinExistence type="predicted"/>
<keyword evidence="2" id="KW-0333">Golgi apparatus</keyword>
<dbReference type="InterPro" id="IPR021930">
    <property type="entry name" value="Heparan_SO4_deacetylase_dom"/>
</dbReference>
<comment type="subcellular location">
    <subcellularLocation>
        <location evidence="1">Golgi apparatus</location>
    </subcellularLocation>
</comment>
<sequence length="463" mass="52503">MLGLVLITILSNDKYVRVAKFITLCRVGHRYKVEVAGKSLPVLTTLDKGRYGVIIFESLNKYANMDKWNRELLDKYCREYAVGVVGFATPGEETLVGAQLKGFPLFMHTNLRLKDATLNPASPVLRLSRAGETAWGALPGDHWTVFRANSTTYEPVAWAVRQNEYGSSEERVPLATVIQDHGRVDGVQRVLFGAGLQFWLHRLLLLDALSYLSHGQLSLSLDRWILVDIDDIFVGERGTRLHEEDVSALLASQAALQRLVAGFRFNLGFSAKYYHHGTPLENRGDDALLRNREHFTCSYFIYQTSGSERTQVRMTSVAPLCKFNPSTAAVILLYRLRRGFRHRGVMVLPRQTCGLFTHTLLLEVLRRGFRHRGVMVLPRQTCGLFTHTLLLERYPGGRERLDRSIQGGELFQTVINNPINIFMTHMSNYGNDRLALYTFESVVKFLRCWTNVRLASAPPLAQN</sequence>
<protein>
    <submittedName>
        <fullName evidence="5">Bifunctional heparan sulfate N-deacetylase/N-sulfotransferase</fullName>
    </submittedName>
</protein>
<feature type="domain" description="Heparan sulphate-N-deacetylase deacetylase" evidence="3">
    <location>
        <begin position="365"/>
        <end position="411"/>
    </location>
</feature>
<dbReference type="GO" id="GO:0015016">
    <property type="term" value="F:heparan sulfate N-sulfotransferase activity"/>
    <property type="evidence" value="ECO:0007669"/>
    <property type="project" value="InterPro"/>
</dbReference>
<gene>
    <name evidence="5" type="ORF">RR48_13427</name>
</gene>
<reference evidence="5 6" key="1">
    <citation type="journal article" date="2015" name="Nat. Commun.">
        <title>Outbred genome sequencing and CRISPR/Cas9 gene editing in butterflies.</title>
        <authorList>
            <person name="Li X."/>
            <person name="Fan D."/>
            <person name="Zhang W."/>
            <person name="Liu G."/>
            <person name="Zhang L."/>
            <person name="Zhao L."/>
            <person name="Fang X."/>
            <person name="Chen L."/>
            <person name="Dong Y."/>
            <person name="Chen Y."/>
            <person name="Ding Y."/>
            <person name="Zhao R."/>
            <person name="Feng M."/>
            <person name="Zhu Y."/>
            <person name="Feng Y."/>
            <person name="Jiang X."/>
            <person name="Zhu D."/>
            <person name="Xiang H."/>
            <person name="Feng X."/>
            <person name="Li S."/>
            <person name="Wang J."/>
            <person name="Zhang G."/>
            <person name="Kronforst M.R."/>
            <person name="Wang W."/>
        </authorList>
    </citation>
    <scope>NUCLEOTIDE SEQUENCE [LARGE SCALE GENOMIC DNA]</scope>
    <source>
        <strain evidence="5">Ya'a_city_454_Pm</strain>
        <tissue evidence="5">Whole body</tissue>
    </source>
</reference>
<dbReference type="GO" id="GO:0016787">
    <property type="term" value="F:hydrolase activity"/>
    <property type="evidence" value="ECO:0007669"/>
    <property type="project" value="InterPro"/>
</dbReference>
<dbReference type="EMBL" id="KQ461073">
    <property type="protein sequence ID" value="KPJ09793.1"/>
    <property type="molecule type" value="Genomic_DNA"/>
</dbReference>
<name>A0A194QW78_PAPMA</name>
<evidence type="ECO:0000259" key="3">
    <source>
        <dbReference type="Pfam" id="PF12062"/>
    </source>
</evidence>
<evidence type="ECO:0000256" key="2">
    <source>
        <dbReference type="ARBA" id="ARBA00023034"/>
    </source>
</evidence>
<organism evidence="5 6">
    <name type="scientific">Papilio machaon</name>
    <name type="common">Old World swallowtail butterfly</name>
    <dbReference type="NCBI Taxonomy" id="76193"/>
    <lineage>
        <taxon>Eukaryota</taxon>
        <taxon>Metazoa</taxon>
        <taxon>Ecdysozoa</taxon>
        <taxon>Arthropoda</taxon>
        <taxon>Hexapoda</taxon>
        <taxon>Insecta</taxon>
        <taxon>Pterygota</taxon>
        <taxon>Neoptera</taxon>
        <taxon>Endopterygota</taxon>
        <taxon>Lepidoptera</taxon>
        <taxon>Glossata</taxon>
        <taxon>Ditrysia</taxon>
        <taxon>Papilionoidea</taxon>
        <taxon>Papilionidae</taxon>
        <taxon>Papilioninae</taxon>
        <taxon>Papilio</taxon>
    </lineage>
</organism>
<dbReference type="GO" id="GO:0005794">
    <property type="term" value="C:Golgi apparatus"/>
    <property type="evidence" value="ECO:0007669"/>
    <property type="project" value="UniProtKB-SubCell"/>
</dbReference>
<dbReference type="Proteomes" id="UP000053240">
    <property type="component" value="Unassembled WGS sequence"/>
</dbReference>
<evidence type="ECO:0000313" key="5">
    <source>
        <dbReference type="EMBL" id="KPJ09793.1"/>
    </source>
</evidence>
<accession>A0A194QW78</accession>
<dbReference type="InterPro" id="IPR056793">
    <property type="entry name" value="HSNSD_N"/>
</dbReference>
<dbReference type="Pfam" id="PF12062">
    <property type="entry name" value="HSNSD-CE"/>
    <property type="match status" value="3"/>
</dbReference>
<feature type="domain" description="Heparan sulphate-N-deacetylase deacetylase" evidence="3">
    <location>
        <begin position="222"/>
        <end position="299"/>
    </location>
</feature>
<dbReference type="InParanoid" id="A0A194QW78"/>
<evidence type="ECO:0000256" key="1">
    <source>
        <dbReference type="ARBA" id="ARBA00004555"/>
    </source>
</evidence>
<feature type="domain" description="Heparan sulfate-N-deacetylase N-terminal" evidence="4">
    <location>
        <begin position="26"/>
        <end position="212"/>
    </location>
</feature>
<keyword evidence="5" id="KW-0808">Transferase</keyword>
<evidence type="ECO:0000313" key="6">
    <source>
        <dbReference type="Proteomes" id="UP000053240"/>
    </source>
</evidence>
<dbReference type="AlphaFoldDB" id="A0A194QW78"/>
<keyword evidence="6" id="KW-1185">Reference proteome</keyword>
<evidence type="ECO:0000259" key="4">
    <source>
        <dbReference type="Pfam" id="PF25119"/>
    </source>
</evidence>